<dbReference type="Proteomes" id="UP000254621">
    <property type="component" value="Unassembled WGS sequence"/>
</dbReference>
<protein>
    <submittedName>
        <fullName evidence="3">TraX protein</fullName>
    </submittedName>
</protein>
<sequence length="272" mass="31661">MDTHATNKPLSGFTLNGTQLKFIAAFFMLIDHINSYFPEVTPDWFSFLGRFVAPVFTFLLVEGFFYTHSRRKYLERLILGASVMLVINTIQNWITGAAFDTFTHKFSFFLLFLSGHNIFITLALMFSVIWLIEMLRHQTHIKTKIMLALPISLLMLVTLMVEGGIYLLPIVLVCYFSHNQKKWVLSFILLFSVILLAKSIFNYYQMQVPNESLFSYLTFSSEFMMVIAVPLLGLYNGKRGGNGSQWDKNFFYYFYPAHLTVIYIIYDLIHIF</sequence>
<reference evidence="3 5" key="2">
    <citation type="submission" date="2018-06" db="EMBL/GenBank/DDBJ databases">
        <authorList>
            <consortium name="Pathogen Informatics"/>
            <person name="Doyle S."/>
        </authorList>
    </citation>
    <scope>NUCLEOTIDE SEQUENCE [LARGE SCALE GENOMIC DNA]</scope>
    <source>
        <strain evidence="3 5">NCTC13645</strain>
    </source>
</reference>
<feature type="transmembrane region" description="Helical" evidence="1">
    <location>
        <begin position="184"/>
        <end position="201"/>
    </location>
</feature>
<dbReference type="EMBL" id="UHIV01000001">
    <property type="protein sequence ID" value="SUP52892.1"/>
    <property type="molecule type" value="Genomic_DNA"/>
</dbReference>
<accession>A0A0R2H100</accession>
<gene>
    <name evidence="2" type="ORF">IV50_GL000892</name>
    <name evidence="3" type="ORF">NCTC13645_00795</name>
</gene>
<dbReference type="EMBL" id="JQBM01000002">
    <property type="protein sequence ID" value="KRN46610.1"/>
    <property type="molecule type" value="Genomic_DNA"/>
</dbReference>
<keyword evidence="1" id="KW-0812">Transmembrane</keyword>
<feature type="transmembrane region" description="Helical" evidence="1">
    <location>
        <begin position="250"/>
        <end position="269"/>
    </location>
</feature>
<feature type="transmembrane region" description="Helical" evidence="1">
    <location>
        <begin position="153"/>
        <end position="178"/>
    </location>
</feature>
<dbReference type="AlphaFoldDB" id="A0A0R2H100"/>
<dbReference type="PATRIC" id="fig|1629.5.peg.900"/>
<dbReference type="OrthoDB" id="9781069at2"/>
<evidence type="ECO:0000313" key="2">
    <source>
        <dbReference type="EMBL" id="KRN46610.1"/>
    </source>
</evidence>
<feature type="transmembrane region" description="Helical" evidence="1">
    <location>
        <begin position="44"/>
        <end position="65"/>
    </location>
</feature>
<dbReference type="Proteomes" id="UP000051992">
    <property type="component" value="Unassembled WGS sequence"/>
</dbReference>
<feature type="transmembrane region" description="Helical" evidence="1">
    <location>
        <begin position="77"/>
        <end position="94"/>
    </location>
</feature>
<evidence type="ECO:0000313" key="4">
    <source>
        <dbReference type="Proteomes" id="UP000051992"/>
    </source>
</evidence>
<evidence type="ECO:0000256" key="1">
    <source>
        <dbReference type="SAM" id="Phobius"/>
    </source>
</evidence>
<proteinExistence type="predicted"/>
<dbReference type="STRING" id="1629.IV50_GL000892"/>
<keyword evidence="4" id="KW-1185">Reference proteome</keyword>
<dbReference type="InterPro" id="IPR008875">
    <property type="entry name" value="TraX"/>
</dbReference>
<feature type="transmembrane region" description="Helical" evidence="1">
    <location>
        <begin position="20"/>
        <end position="38"/>
    </location>
</feature>
<feature type="transmembrane region" description="Helical" evidence="1">
    <location>
        <begin position="213"/>
        <end position="235"/>
    </location>
</feature>
<dbReference type="RefSeq" id="WP_057745629.1">
    <property type="nucleotide sequence ID" value="NZ_BJLU01000002.1"/>
</dbReference>
<keyword evidence="1" id="KW-1133">Transmembrane helix</keyword>
<organism evidence="2 4">
    <name type="scientific">Weissella viridescens</name>
    <name type="common">Lactobacillus viridescens</name>
    <dbReference type="NCBI Taxonomy" id="1629"/>
    <lineage>
        <taxon>Bacteria</taxon>
        <taxon>Bacillati</taxon>
        <taxon>Bacillota</taxon>
        <taxon>Bacilli</taxon>
        <taxon>Lactobacillales</taxon>
        <taxon>Lactobacillaceae</taxon>
        <taxon>Weissella</taxon>
    </lineage>
</organism>
<keyword evidence="1" id="KW-0472">Membrane</keyword>
<name>A0A0R2H100_WEIVI</name>
<reference evidence="2 4" key="1">
    <citation type="journal article" date="2015" name="Genome Announc.">
        <title>Expanding the biotechnology potential of lactobacilli through comparative genomics of 213 strains and associated genera.</title>
        <authorList>
            <person name="Sun Z."/>
            <person name="Harris H.M."/>
            <person name="McCann A."/>
            <person name="Guo C."/>
            <person name="Argimon S."/>
            <person name="Zhang W."/>
            <person name="Yang X."/>
            <person name="Jeffery I.B."/>
            <person name="Cooney J.C."/>
            <person name="Kagawa T.F."/>
            <person name="Liu W."/>
            <person name="Song Y."/>
            <person name="Salvetti E."/>
            <person name="Wrobel A."/>
            <person name="Rasinkangas P."/>
            <person name="Parkhill J."/>
            <person name="Rea M.C."/>
            <person name="O'Sullivan O."/>
            <person name="Ritari J."/>
            <person name="Douillard F.P."/>
            <person name="Paul Ross R."/>
            <person name="Yang R."/>
            <person name="Briner A.E."/>
            <person name="Felis G.E."/>
            <person name="de Vos W.M."/>
            <person name="Barrangou R."/>
            <person name="Klaenhammer T.R."/>
            <person name="Caufield P.W."/>
            <person name="Cui Y."/>
            <person name="Zhang H."/>
            <person name="O'Toole P.W."/>
        </authorList>
    </citation>
    <scope>NUCLEOTIDE SEQUENCE [LARGE SCALE GENOMIC DNA]</scope>
    <source>
        <strain evidence="2 4">DSM 20410</strain>
    </source>
</reference>
<evidence type="ECO:0000313" key="3">
    <source>
        <dbReference type="EMBL" id="SUP52892.1"/>
    </source>
</evidence>
<evidence type="ECO:0000313" key="5">
    <source>
        <dbReference type="Proteomes" id="UP000254621"/>
    </source>
</evidence>
<dbReference type="Pfam" id="PF05857">
    <property type="entry name" value="TraX"/>
    <property type="match status" value="1"/>
</dbReference>
<feature type="transmembrane region" description="Helical" evidence="1">
    <location>
        <begin position="106"/>
        <end position="132"/>
    </location>
</feature>